<organism evidence="2 3">
    <name type="scientific">Methanococcus voltae</name>
    <dbReference type="NCBI Taxonomy" id="2188"/>
    <lineage>
        <taxon>Archaea</taxon>
        <taxon>Methanobacteriati</taxon>
        <taxon>Methanobacteriota</taxon>
        <taxon>Methanomada group</taxon>
        <taxon>Methanococci</taxon>
        <taxon>Methanococcales</taxon>
        <taxon>Methanococcaceae</taxon>
        <taxon>Methanococcus</taxon>
    </lineage>
</organism>
<feature type="coiled-coil region" evidence="1">
    <location>
        <begin position="10"/>
        <end position="44"/>
    </location>
</feature>
<proteinExistence type="predicted"/>
<dbReference type="AlphaFoldDB" id="A0A8J7USY9"/>
<dbReference type="RefSeq" id="WP_209590591.1">
    <property type="nucleotide sequence ID" value="NZ_JAGGMU010000001.1"/>
</dbReference>
<sequence>MYIIKNLTKNKNKQNSLTKNKKECDELNNTKNNLLKSNNSINSEIYSEICEIFVIDDFQGFKEEFGEILKDKSTYCLSKENGISFSIAHRLKSDKDYKPRIDTLLKVVQSTGYKIALVGKYD</sequence>
<dbReference type="EMBL" id="JAGGMV010000001">
    <property type="protein sequence ID" value="MBP2201129.1"/>
    <property type="molecule type" value="Genomic_DNA"/>
</dbReference>
<dbReference type="Proteomes" id="UP000740329">
    <property type="component" value="Unassembled WGS sequence"/>
</dbReference>
<evidence type="ECO:0000256" key="1">
    <source>
        <dbReference type="SAM" id="Coils"/>
    </source>
</evidence>
<evidence type="ECO:0000313" key="2">
    <source>
        <dbReference type="EMBL" id="MBP2201129.1"/>
    </source>
</evidence>
<comment type="caution">
    <text evidence="2">The sequence shown here is derived from an EMBL/GenBank/DDBJ whole genome shotgun (WGS) entry which is preliminary data.</text>
</comment>
<reference evidence="2" key="1">
    <citation type="submission" date="2021-03" db="EMBL/GenBank/DDBJ databases">
        <title>Genomic Encyclopedia of Type Strains, Phase IV (KMG-V): Genome sequencing to study the core and pangenomes of soil and plant-associated prokaryotes.</title>
        <authorList>
            <person name="Whitman W."/>
        </authorList>
    </citation>
    <scope>NUCLEOTIDE SEQUENCE</scope>
    <source>
        <strain evidence="2">C4</strain>
    </source>
</reference>
<evidence type="ECO:0000313" key="3">
    <source>
        <dbReference type="Proteomes" id="UP000740329"/>
    </source>
</evidence>
<name>A0A8J7USY9_METVO</name>
<keyword evidence="1" id="KW-0175">Coiled coil</keyword>
<protein>
    <submittedName>
        <fullName evidence="2">Uncharacterized protein</fullName>
    </submittedName>
</protein>
<gene>
    <name evidence="2" type="ORF">J3E07_000527</name>
</gene>
<dbReference type="OrthoDB" id="62335at2157"/>
<accession>A0A8J7USY9</accession>